<gene>
    <name evidence="2" type="ORF">AVDCRST_MAG13-2626</name>
</gene>
<name>A0A6J4SWQ3_9ACTN</name>
<organism evidence="2">
    <name type="scientific">uncultured Solirubrobacteraceae bacterium</name>
    <dbReference type="NCBI Taxonomy" id="1162706"/>
    <lineage>
        <taxon>Bacteria</taxon>
        <taxon>Bacillati</taxon>
        <taxon>Actinomycetota</taxon>
        <taxon>Thermoleophilia</taxon>
        <taxon>Solirubrobacterales</taxon>
        <taxon>Solirubrobacteraceae</taxon>
        <taxon>environmental samples</taxon>
    </lineage>
</organism>
<dbReference type="EMBL" id="CADCVO010000418">
    <property type="protein sequence ID" value="CAA9507690.1"/>
    <property type="molecule type" value="Genomic_DNA"/>
</dbReference>
<feature type="compositionally biased region" description="Low complexity" evidence="1">
    <location>
        <begin position="30"/>
        <end position="43"/>
    </location>
</feature>
<accession>A0A6J4SWQ3</accession>
<feature type="compositionally biased region" description="Basic residues" evidence="1">
    <location>
        <begin position="65"/>
        <end position="79"/>
    </location>
</feature>
<evidence type="ECO:0000313" key="2">
    <source>
        <dbReference type="EMBL" id="CAA9507690.1"/>
    </source>
</evidence>
<reference evidence="2" key="1">
    <citation type="submission" date="2020-02" db="EMBL/GenBank/DDBJ databases">
        <authorList>
            <person name="Meier V. D."/>
        </authorList>
    </citation>
    <scope>NUCLEOTIDE SEQUENCE</scope>
    <source>
        <strain evidence="2">AVDCRST_MAG13</strain>
    </source>
</reference>
<evidence type="ECO:0000256" key="1">
    <source>
        <dbReference type="SAM" id="MobiDB-lite"/>
    </source>
</evidence>
<dbReference type="AlphaFoldDB" id="A0A6J4SWQ3"/>
<feature type="non-terminal residue" evidence="2">
    <location>
        <position position="107"/>
    </location>
</feature>
<feature type="compositionally biased region" description="Pro residues" evidence="1">
    <location>
        <begin position="1"/>
        <end position="14"/>
    </location>
</feature>
<protein>
    <submittedName>
        <fullName evidence="2">Uncharacterized protein</fullName>
    </submittedName>
</protein>
<feature type="region of interest" description="Disordered" evidence="1">
    <location>
        <begin position="1"/>
        <end position="79"/>
    </location>
</feature>
<sequence>WPGSAPPRAGPPAPWRSCSAGSSPRRRSARSSAPGPRPWASTSRRTRPPSRCGTAWPRSSARAACGRRRSGSCRGRSCRGWRPRWAPARCASCGAAPRGRGDGVQRR</sequence>
<proteinExistence type="predicted"/>
<feature type="non-terminal residue" evidence="2">
    <location>
        <position position="1"/>
    </location>
</feature>